<dbReference type="AlphaFoldDB" id="T1GDY3"/>
<dbReference type="Proteomes" id="UP000015102">
    <property type="component" value="Unassembled WGS sequence"/>
</dbReference>
<dbReference type="HOGENOM" id="CLU_067226_2_0_1"/>
<accession>T1GDY3</accession>
<reference evidence="1" key="2">
    <citation type="submission" date="2015-06" db="UniProtKB">
        <authorList>
            <consortium name="EnsemblMetazoa"/>
        </authorList>
    </citation>
    <scope>IDENTIFICATION</scope>
</reference>
<dbReference type="Gene3D" id="3.90.79.10">
    <property type="entry name" value="Nucleoside Triphosphate Pyrophosphohydrolase"/>
    <property type="match status" value="1"/>
</dbReference>
<dbReference type="OMA" id="VEWREYD"/>
<dbReference type="SUPFAM" id="SSF55811">
    <property type="entry name" value="Nudix"/>
    <property type="match status" value="1"/>
</dbReference>
<dbReference type="GO" id="GO:0047631">
    <property type="term" value="F:ADP-ribose diphosphatase activity"/>
    <property type="evidence" value="ECO:0007669"/>
    <property type="project" value="InterPro"/>
</dbReference>
<keyword evidence="2" id="KW-1185">Reference proteome</keyword>
<evidence type="ECO:0000313" key="2">
    <source>
        <dbReference type="Proteomes" id="UP000015102"/>
    </source>
</evidence>
<evidence type="ECO:0000313" key="1">
    <source>
        <dbReference type="EnsemblMetazoa" id="MESCA001536-PA"/>
    </source>
</evidence>
<proteinExistence type="predicted"/>
<protein>
    <submittedName>
        <fullName evidence="1">Uncharacterized protein</fullName>
    </submittedName>
</protein>
<reference evidence="2" key="1">
    <citation type="submission" date="2013-02" db="EMBL/GenBank/DDBJ databases">
        <authorList>
            <person name="Hughes D."/>
        </authorList>
    </citation>
    <scope>NUCLEOTIDE SEQUENCE</scope>
    <source>
        <strain>Durham</strain>
        <strain evidence="2">NC isolate 2 -- Noor lab</strain>
    </source>
</reference>
<dbReference type="EnsemblMetazoa" id="MESCA001536-RA">
    <property type="protein sequence ID" value="MESCA001536-PA"/>
    <property type="gene ID" value="MESCA001536"/>
</dbReference>
<dbReference type="Pfam" id="PF25969">
    <property type="entry name" value="NUDT9_N"/>
    <property type="match status" value="1"/>
</dbReference>
<sequence length="151" mass="17235">MKVLTPGVFVHRNCVNARYPFSRFQRFTLEADQVPWTRTLANYCPPDYTSEGIHGKPWADPDIHNLIASWNAEDGLLSRKSYNGLYYLDGEGRPLNIIGRTGIRGRGVLGRWGPNHAADPLVTRWKQDSNSDKKVLQIILIQRRDTGMWAL</sequence>
<dbReference type="InterPro" id="IPR039989">
    <property type="entry name" value="NUDT9"/>
</dbReference>
<dbReference type="PANTHER" id="PTHR13030:SF8">
    <property type="entry name" value="ADP-RIBOSE PYROPHOSPHATASE, MITOCHONDRIAL"/>
    <property type="match status" value="1"/>
</dbReference>
<name>T1GDY3_MEGSC</name>
<dbReference type="PANTHER" id="PTHR13030">
    <property type="entry name" value="NUDIX HYDROLASE"/>
    <property type="match status" value="1"/>
</dbReference>
<organism evidence="1 2">
    <name type="scientific">Megaselia scalaris</name>
    <name type="common">Humpbacked fly</name>
    <name type="synonym">Phora scalaris</name>
    <dbReference type="NCBI Taxonomy" id="36166"/>
    <lineage>
        <taxon>Eukaryota</taxon>
        <taxon>Metazoa</taxon>
        <taxon>Ecdysozoa</taxon>
        <taxon>Arthropoda</taxon>
        <taxon>Hexapoda</taxon>
        <taxon>Insecta</taxon>
        <taxon>Pterygota</taxon>
        <taxon>Neoptera</taxon>
        <taxon>Endopterygota</taxon>
        <taxon>Diptera</taxon>
        <taxon>Brachycera</taxon>
        <taxon>Muscomorpha</taxon>
        <taxon>Platypezoidea</taxon>
        <taxon>Phoridae</taxon>
        <taxon>Megaseliini</taxon>
        <taxon>Megaselia</taxon>
    </lineage>
</organism>
<dbReference type="InterPro" id="IPR015797">
    <property type="entry name" value="NUDIX_hydrolase-like_dom_sf"/>
</dbReference>
<dbReference type="STRING" id="36166.T1GDY3"/>
<dbReference type="EMBL" id="CAQQ02161919">
    <property type="status" value="NOT_ANNOTATED_CDS"/>
    <property type="molecule type" value="Genomic_DNA"/>
</dbReference>